<protein>
    <submittedName>
        <fullName evidence="2">Uncharacterized protein</fullName>
    </submittedName>
</protein>
<sequence>MPIQKVKKEIPRDILHGNSSPQYNGQQNAGGPGLNALRSQLSSQGPNTNTKPPIPPLDENALDITSIKGIFGWTTVDGVSLPYLFREAKYVAVRMVELKLLFKYPNAYPEELKKRPPLMSHYVTEAEAKLLNEINIEHCESEFGRHQFTVKDLVVRLEEFKDFYKIVKEAFPETDNSRESKDEGDVQGGWLQINNTVIPYILRNPVGKLVPLSVVQYAAELLNGVQIDGTTLPTEKECTYFNDSCKKAGLNFYFGRTTKLMKLTQVTQLCKLDVLEVNELPKDNPFGAARFKNIPYPTRNGYSNQKGPGSYMGGNPRQGRPGQPNMGGHRGPPPPYYPPGMMSGMQRPISGTTGGQRGSSGTTNVRYPTQRNPNTQSAQGANNPPQRVANSANDPRGPPNVMISQSGWPPRVPQQAQGTVFVPPQYTQGSFHQMQIMNGQMVPIAGSRPGGQSGTLTAKPGASQSQTPNPTSKKLTETLPCKNNRPRVPLEETRAAQTRPSTIQKQPMSSMSYHVSSMLQNSIAPIEFHKKTVSCLSTNNDKWALMEAIGKLYFPYCTMDEFQEALEIVLRCPVRSLTLEEERAFIEFYGLRTNSLNCNKVVKLDDLEKYMTQLKYMFQDKEEKFNNTADTNANKRKSSDSLHRDLSGKKHKANNEGNPGATTIVMNGDDVILIE</sequence>
<feature type="compositionally biased region" description="Polar residues" evidence="1">
    <location>
        <begin position="17"/>
        <end position="27"/>
    </location>
</feature>
<dbReference type="EMBL" id="CAIIXF020000010">
    <property type="protein sequence ID" value="CAH1797322.1"/>
    <property type="molecule type" value="Genomic_DNA"/>
</dbReference>
<comment type="caution">
    <text evidence="2">The sequence shown here is derived from an EMBL/GenBank/DDBJ whole genome shotgun (WGS) entry which is preliminary data.</text>
</comment>
<feature type="region of interest" description="Disordered" evidence="1">
    <location>
        <begin position="627"/>
        <end position="663"/>
    </location>
</feature>
<dbReference type="AlphaFoldDB" id="A0A8J1U0E1"/>
<dbReference type="Proteomes" id="UP000749559">
    <property type="component" value="Unassembled WGS sequence"/>
</dbReference>
<feature type="region of interest" description="Disordered" evidence="1">
    <location>
        <begin position="445"/>
        <end position="508"/>
    </location>
</feature>
<feature type="compositionally biased region" description="Basic and acidic residues" evidence="1">
    <location>
        <begin position="637"/>
        <end position="648"/>
    </location>
</feature>
<feature type="compositionally biased region" description="Polar residues" evidence="1">
    <location>
        <begin position="495"/>
        <end position="508"/>
    </location>
</feature>
<feature type="region of interest" description="Disordered" evidence="1">
    <location>
        <begin position="1"/>
        <end position="57"/>
    </location>
</feature>
<feature type="compositionally biased region" description="Polar residues" evidence="1">
    <location>
        <begin position="364"/>
        <end position="393"/>
    </location>
</feature>
<gene>
    <name evidence="2" type="ORF">OFUS_LOCUS21628</name>
</gene>
<feature type="compositionally biased region" description="Polar residues" evidence="1">
    <location>
        <begin position="37"/>
        <end position="51"/>
    </location>
</feature>
<reference evidence="2" key="1">
    <citation type="submission" date="2022-03" db="EMBL/GenBank/DDBJ databases">
        <authorList>
            <person name="Martin C."/>
        </authorList>
    </citation>
    <scope>NUCLEOTIDE SEQUENCE</scope>
</reference>
<feature type="compositionally biased region" description="Basic and acidic residues" evidence="1">
    <location>
        <begin position="1"/>
        <end position="15"/>
    </location>
</feature>
<evidence type="ECO:0000313" key="3">
    <source>
        <dbReference type="Proteomes" id="UP000749559"/>
    </source>
</evidence>
<organism evidence="2 3">
    <name type="scientific">Owenia fusiformis</name>
    <name type="common">Polychaete worm</name>
    <dbReference type="NCBI Taxonomy" id="6347"/>
    <lineage>
        <taxon>Eukaryota</taxon>
        <taxon>Metazoa</taxon>
        <taxon>Spiralia</taxon>
        <taxon>Lophotrochozoa</taxon>
        <taxon>Annelida</taxon>
        <taxon>Polychaeta</taxon>
        <taxon>Sedentaria</taxon>
        <taxon>Canalipalpata</taxon>
        <taxon>Sabellida</taxon>
        <taxon>Oweniida</taxon>
        <taxon>Oweniidae</taxon>
        <taxon>Owenia</taxon>
    </lineage>
</organism>
<proteinExistence type="predicted"/>
<name>A0A8J1U0E1_OWEFU</name>
<evidence type="ECO:0000256" key="1">
    <source>
        <dbReference type="SAM" id="MobiDB-lite"/>
    </source>
</evidence>
<feature type="compositionally biased region" description="Polar residues" evidence="1">
    <location>
        <begin position="462"/>
        <end position="473"/>
    </location>
</feature>
<feature type="region of interest" description="Disordered" evidence="1">
    <location>
        <begin position="288"/>
        <end position="415"/>
    </location>
</feature>
<feature type="compositionally biased region" description="Low complexity" evidence="1">
    <location>
        <begin position="313"/>
        <end position="327"/>
    </location>
</feature>
<keyword evidence="3" id="KW-1185">Reference proteome</keyword>
<dbReference type="OrthoDB" id="6497308at2759"/>
<accession>A0A8J1U0E1</accession>
<evidence type="ECO:0000313" key="2">
    <source>
        <dbReference type="EMBL" id="CAH1797322.1"/>
    </source>
</evidence>